<organism evidence="11 12">
    <name type="scientific">Tahibacter soli</name>
    <dbReference type="NCBI Taxonomy" id="2983605"/>
    <lineage>
        <taxon>Bacteria</taxon>
        <taxon>Pseudomonadati</taxon>
        <taxon>Pseudomonadota</taxon>
        <taxon>Gammaproteobacteria</taxon>
        <taxon>Lysobacterales</taxon>
        <taxon>Rhodanobacteraceae</taxon>
        <taxon>Tahibacter</taxon>
    </lineage>
</organism>
<evidence type="ECO:0000256" key="3">
    <source>
        <dbReference type="ARBA" id="ARBA00022448"/>
    </source>
</evidence>
<dbReference type="GO" id="GO:0005886">
    <property type="term" value="C:plasma membrane"/>
    <property type="evidence" value="ECO:0007669"/>
    <property type="project" value="UniProtKB-SubCell"/>
</dbReference>
<dbReference type="InterPro" id="IPR046342">
    <property type="entry name" value="CBS_dom_sf"/>
</dbReference>
<keyword evidence="6 9" id="KW-1133">Transmembrane helix</keyword>
<comment type="caution">
    <text evidence="11">The sequence shown here is derived from an EMBL/GenBank/DDBJ whole genome shotgun (WGS) entry which is preliminary data.</text>
</comment>
<evidence type="ECO:0000256" key="8">
    <source>
        <dbReference type="PROSITE-ProRule" id="PRU00703"/>
    </source>
</evidence>
<evidence type="ECO:0000256" key="2">
    <source>
        <dbReference type="ARBA" id="ARBA00009749"/>
    </source>
</evidence>
<dbReference type="Gene3D" id="1.25.60.10">
    <property type="entry name" value="MgtE N-terminal domain-like"/>
    <property type="match status" value="1"/>
</dbReference>
<dbReference type="RefSeq" id="WP_263543298.1">
    <property type="nucleotide sequence ID" value="NZ_JAOVZO020000003.1"/>
</dbReference>
<dbReference type="EMBL" id="JAOVZO020000003">
    <property type="protein sequence ID" value="MDC8012036.1"/>
    <property type="molecule type" value="Genomic_DNA"/>
</dbReference>
<dbReference type="Pfam" id="PF03448">
    <property type="entry name" value="MgtE_N"/>
    <property type="match status" value="1"/>
</dbReference>
<dbReference type="InterPro" id="IPR036739">
    <property type="entry name" value="SLC41_membr_dom_sf"/>
</dbReference>
<evidence type="ECO:0000256" key="1">
    <source>
        <dbReference type="ARBA" id="ARBA00004141"/>
    </source>
</evidence>
<dbReference type="NCBIfam" id="TIGR00400">
    <property type="entry name" value="mgtE"/>
    <property type="match status" value="1"/>
</dbReference>
<dbReference type="InterPro" id="IPR038076">
    <property type="entry name" value="MgtE_N_sf"/>
</dbReference>
<keyword evidence="7 9" id="KW-0472">Membrane</keyword>
<keyword evidence="5 9" id="KW-0460">Magnesium</keyword>
<feature type="domain" description="CBS" evidence="10">
    <location>
        <begin position="142"/>
        <end position="205"/>
    </location>
</feature>
<comment type="function">
    <text evidence="9">Acts as a magnesium transporter.</text>
</comment>
<dbReference type="PROSITE" id="PS51371">
    <property type="entry name" value="CBS"/>
    <property type="match status" value="2"/>
</dbReference>
<comment type="subunit">
    <text evidence="9">Homodimer.</text>
</comment>
<dbReference type="CDD" id="cd04606">
    <property type="entry name" value="CBS_pair_Mg_transporter"/>
    <property type="match status" value="1"/>
</dbReference>
<dbReference type="SUPFAM" id="SSF161093">
    <property type="entry name" value="MgtE membrane domain-like"/>
    <property type="match status" value="1"/>
</dbReference>
<feature type="transmembrane region" description="Helical" evidence="9">
    <location>
        <begin position="362"/>
        <end position="384"/>
    </location>
</feature>
<proteinExistence type="inferred from homology"/>
<evidence type="ECO:0000259" key="10">
    <source>
        <dbReference type="PROSITE" id="PS51371"/>
    </source>
</evidence>
<comment type="subcellular location">
    <subcellularLocation>
        <location evidence="9">Cell membrane</location>
        <topology evidence="9">Multi-pass membrane protein</topology>
    </subcellularLocation>
    <subcellularLocation>
        <location evidence="1">Membrane</location>
        <topology evidence="1">Multi-pass membrane protein</topology>
    </subcellularLocation>
</comment>
<dbReference type="Gene3D" id="1.10.357.20">
    <property type="entry name" value="SLC41 divalent cation transporters, integral membrane domain"/>
    <property type="match status" value="1"/>
</dbReference>
<feature type="transmembrane region" description="Helical" evidence="9">
    <location>
        <begin position="390"/>
        <end position="415"/>
    </location>
</feature>
<keyword evidence="12" id="KW-1185">Reference proteome</keyword>
<evidence type="ECO:0000256" key="9">
    <source>
        <dbReference type="RuleBase" id="RU362011"/>
    </source>
</evidence>
<gene>
    <name evidence="11" type="primary">mgtE</name>
    <name evidence="11" type="ORF">OD750_005700</name>
</gene>
<dbReference type="PANTHER" id="PTHR43773">
    <property type="entry name" value="MAGNESIUM TRANSPORTER MGTE"/>
    <property type="match status" value="1"/>
</dbReference>
<dbReference type="GO" id="GO:0046872">
    <property type="term" value="F:metal ion binding"/>
    <property type="evidence" value="ECO:0007669"/>
    <property type="project" value="UniProtKB-KW"/>
</dbReference>
<evidence type="ECO:0000256" key="7">
    <source>
        <dbReference type="ARBA" id="ARBA00023136"/>
    </source>
</evidence>
<keyword evidence="8" id="KW-0129">CBS domain</keyword>
<keyword evidence="4 9" id="KW-0812">Transmembrane</keyword>
<evidence type="ECO:0000256" key="4">
    <source>
        <dbReference type="ARBA" id="ARBA00022692"/>
    </source>
</evidence>
<accession>A0A9X3YGY9</accession>
<dbReference type="Proteomes" id="UP001139971">
    <property type="component" value="Unassembled WGS sequence"/>
</dbReference>
<reference evidence="11" key="1">
    <citation type="submission" date="2023-02" db="EMBL/GenBank/DDBJ databases">
        <title>Tahibacter soli sp. nov. isolated from soil.</title>
        <authorList>
            <person name="Baek J.H."/>
            <person name="Lee J.K."/>
            <person name="Choi D.G."/>
            <person name="Jeon C.O."/>
        </authorList>
    </citation>
    <scope>NUCLEOTIDE SEQUENCE</scope>
    <source>
        <strain evidence="11">BL</strain>
    </source>
</reference>
<dbReference type="AlphaFoldDB" id="A0A9X3YGY9"/>
<keyword evidence="3 9" id="KW-0813">Transport</keyword>
<evidence type="ECO:0000313" key="11">
    <source>
        <dbReference type="EMBL" id="MDC8012036.1"/>
    </source>
</evidence>
<dbReference type="PANTHER" id="PTHR43773:SF1">
    <property type="entry name" value="MAGNESIUM TRANSPORTER MGTE"/>
    <property type="match status" value="1"/>
</dbReference>
<evidence type="ECO:0000256" key="5">
    <source>
        <dbReference type="ARBA" id="ARBA00022842"/>
    </source>
</evidence>
<dbReference type="Pfam" id="PF00571">
    <property type="entry name" value="CBS"/>
    <property type="match status" value="2"/>
</dbReference>
<feature type="transmembrane region" description="Helical" evidence="9">
    <location>
        <begin position="288"/>
        <end position="308"/>
    </location>
</feature>
<dbReference type="InterPro" id="IPR006668">
    <property type="entry name" value="Mg_transptr_MgtE_intracell_dom"/>
</dbReference>
<protein>
    <recommendedName>
        <fullName evidence="9">Magnesium transporter MgtE</fullName>
    </recommendedName>
</protein>
<dbReference type="SMART" id="SM00116">
    <property type="entry name" value="CBS"/>
    <property type="match status" value="1"/>
</dbReference>
<name>A0A9X3YGY9_9GAMM</name>
<evidence type="ECO:0000313" key="12">
    <source>
        <dbReference type="Proteomes" id="UP001139971"/>
    </source>
</evidence>
<dbReference type="InterPro" id="IPR006669">
    <property type="entry name" value="MgtE_transporter"/>
</dbReference>
<dbReference type="Gene3D" id="3.10.580.10">
    <property type="entry name" value="CBS-domain"/>
    <property type="match status" value="1"/>
</dbReference>
<sequence>MAEIAQERAAKQLRLLEQAIDSGRLGPVKRLVNTLSPAEIGNLLESLPPAKRQVVWGVVDPEDDGEVLVHVGDEVREDLLRAMDPDEIVAAAESLDIDDLADLLDDLPDTVIDELLRSMDRVDRERLEQMLTYDEDTAGRLMNPDVVTVRADVTVDVVLRYLRLRGELPEATDHLYVLSRRRQYQGRISLAQLLTADPAVAVNRLIDDEQPGIPADMPAPEVAERFANHDWVSAPVVDENNVLLGRITIDDVVDIIREQAEHQAMGAAGLDEDADLFAPVPRTTRRRAVWLGINLLTAFLASWVIGNFEGVLKQVVACAVLMPIVASMGGVAGTQVLTLMVRAMALGQVSASNAVLLLKREVLVALANGVLWACAVGGIALLVYRDAWLALAFGAAMVINLIAAAMSGVFLPLLLRRLGIDPALAGGVILTTVTDCCGFASFLGLSTLLLLR</sequence>
<dbReference type="Pfam" id="PF01769">
    <property type="entry name" value="MgtE"/>
    <property type="match status" value="1"/>
</dbReference>
<dbReference type="SUPFAM" id="SSF158791">
    <property type="entry name" value="MgtE N-terminal domain-like"/>
    <property type="match status" value="1"/>
</dbReference>
<dbReference type="SMART" id="SM00924">
    <property type="entry name" value="MgtE_N"/>
    <property type="match status" value="1"/>
</dbReference>
<keyword evidence="9" id="KW-0479">Metal-binding</keyword>
<dbReference type="InterPro" id="IPR006667">
    <property type="entry name" value="SLC41_membr_dom"/>
</dbReference>
<feature type="transmembrane region" description="Helical" evidence="9">
    <location>
        <begin position="314"/>
        <end position="341"/>
    </location>
</feature>
<feature type="transmembrane region" description="Helical" evidence="9">
    <location>
        <begin position="427"/>
        <end position="451"/>
    </location>
</feature>
<evidence type="ECO:0000256" key="6">
    <source>
        <dbReference type="ARBA" id="ARBA00022989"/>
    </source>
</evidence>
<keyword evidence="9" id="KW-1003">Cell membrane</keyword>
<dbReference type="GO" id="GO:0015095">
    <property type="term" value="F:magnesium ion transmembrane transporter activity"/>
    <property type="evidence" value="ECO:0007669"/>
    <property type="project" value="UniProtKB-UniRule"/>
</dbReference>
<comment type="similarity">
    <text evidence="2 9">Belongs to the SLC41A transporter family.</text>
</comment>
<dbReference type="InterPro" id="IPR000644">
    <property type="entry name" value="CBS_dom"/>
</dbReference>
<feature type="domain" description="CBS" evidence="10">
    <location>
        <begin position="206"/>
        <end position="265"/>
    </location>
</feature>
<dbReference type="SUPFAM" id="SSF54631">
    <property type="entry name" value="CBS-domain pair"/>
    <property type="match status" value="1"/>
</dbReference>